<evidence type="ECO:0000313" key="5">
    <source>
        <dbReference type="Proteomes" id="UP001304769"/>
    </source>
</evidence>
<reference evidence="4 5" key="1">
    <citation type="submission" date="2023-12" db="EMBL/GenBank/DDBJ databases">
        <title>Sinomonas terricola sp. nov, isolated from litchi orchard soil in Guangdong, PR China.</title>
        <authorList>
            <person name="Jiaxin W."/>
            <person name="Yang Z."/>
            <person name="Honghui Z."/>
        </authorList>
    </citation>
    <scope>NUCLEOTIDE SEQUENCE [LARGE SCALE GENOMIC DNA]</scope>
    <source>
        <strain evidence="4 5">JGH33</strain>
    </source>
</reference>
<dbReference type="GO" id="GO:0016787">
    <property type="term" value="F:hydrolase activity"/>
    <property type="evidence" value="ECO:0007669"/>
    <property type="project" value="UniProtKB-KW"/>
</dbReference>
<dbReference type="RefSeq" id="WP_323277975.1">
    <property type="nucleotide sequence ID" value="NZ_JAYGGQ010000002.1"/>
</dbReference>
<evidence type="ECO:0000256" key="2">
    <source>
        <dbReference type="ARBA" id="ARBA00022723"/>
    </source>
</evidence>
<evidence type="ECO:0000259" key="3">
    <source>
        <dbReference type="Pfam" id="PF01557"/>
    </source>
</evidence>
<sequence length="280" mass="29779">MELATIRTPNGSTAAAVRRGDEWMGLAAADLSELLARPDWSWEAVTALAAPVGSGIPVDEAELGLPLPTPGKVVCCGLNYADHILEMGRDLPEYPTLFAKFADTLTGPTDDVAVPTQAQAAVDWEAELAVVVGSELRRADEEEARAAIAGYMLANDISMRDWQKRTLQWFQGKAFDGTTPIGPVLVTADSIDPDDGIEITCEVNGVRRQHGSTKTLVFSPARLLAYISQFTALRAGDVVLTGTPGGVGTGMQPPQYLSDGDAVVVRAEGLGQLVNTIRFN</sequence>
<dbReference type="PANTHER" id="PTHR42796">
    <property type="entry name" value="FUMARYLACETOACETATE HYDROLASE DOMAIN-CONTAINING PROTEIN 2A-RELATED"/>
    <property type="match status" value="1"/>
</dbReference>
<comment type="caution">
    <text evidence="4">The sequence shown here is derived from an EMBL/GenBank/DDBJ whole genome shotgun (WGS) entry which is preliminary data.</text>
</comment>
<name>A0ABU5T3J1_9MICC</name>
<dbReference type="InterPro" id="IPR011234">
    <property type="entry name" value="Fumarylacetoacetase-like_C"/>
</dbReference>
<keyword evidence="2" id="KW-0479">Metal-binding</keyword>
<dbReference type="InterPro" id="IPR051121">
    <property type="entry name" value="FAH"/>
</dbReference>
<dbReference type="Gene3D" id="3.90.850.10">
    <property type="entry name" value="Fumarylacetoacetase-like, C-terminal domain"/>
    <property type="match status" value="1"/>
</dbReference>
<dbReference type="InterPro" id="IPR036663">
    <property type="entry name" value="Fumarylacetoacetase_C_sf"/>
</dbReference>
<dbReference type="EMBL" id="JAYGGQ010000002">
    <property type="protein sequence ID" value="MEA5454193.1"/>
    <property type="molecule type" value="Genomic_DNA"/>
</dbReference>
<proteinExistence type="inferred from homology"/>
<keyword evidence="5" id="KW-1185">Reference proteome</keyword>
<organism evidence="4 5">
    <name type="scientific">Sinomonas terricola</name>
    <dbReference type="NCBI Taxonomy" id="3110330"/>
    <lineage>
        <taxon>Bacteria</taxon>
        <taxon>Bacillati</taxon>
        <taxon>Actinomycetota</taxon>
        <taxon>Actinomycetes</taxon>
        <taxon>Micrococcales</taxon>
        <taxon>Micrococcaceae</taxon>
        <taxon>Sinomonas</taxon>
    </lineage>
</organism>
<evidence type="ECO:0000313" key="4">
    <source>
        <dbReference type="EMBL" id="MEA5454193.1"/>
    </source>
</evidence>
<dbReference type="Proteomes" id="UP001304769">
    <property type="component" value="Unassembled WGS sequence"/>
</dbReference>
<keyword evidence="4" id="KW-0378">Hydrolase</keyword>
<comment type="similarity">
    <text evidence="1">Belongs to the FAH family.</text>
</comment>
<gene>
    <name evidence="4" type="ORF">SPF06_05595</name>
</gene>
<dbReference type="Pfam" id="PF01557">
    <property type="entry name" value="FAA_hydrolase"/>
    <property type="match status" value="1"/>
</dbReference>
<dbReference type="SUPFAM" id="SSF56529">
    <property type="entry name" value="FAH"/>
    <property type="match status" value="1"/>
</dbReference>
<dbReference type="PANTHER" id="PTHR42796:SF4">
    <property type="entry name" value="FUMARYLACETOACETATE HYDROLASE DOMAIN-CONTAINING PROTEIN 2A"/>
    <property type="match status" value="1"/>
</dbReference>
<feature type="domain" description="Fumarylacetoacetase-like C-terminal" evidence="3">
    <location>
        <begin position="72"/>
        <end position="277"/>
    </location>
</feature>
<evidence type="ECO:0000256" key="1">
    <source>
        <dbReference type="ARBA" id="ARBA00010211"/>
    </source>
</evidence>
<accession>A0ABU5T3J1</accession>
<protein>
    <submittedName>
        <fullName evidence="4">Fumarylacetoacetate hydrolase family protein</fullName>
    </submittedName>
</protein>